<dbReference type="InterPro" id="IPR052055">
    <property type="entry name" value="Hepadnavirus_pol/RT"/>
</dbReference>
<dbReference type="EMBL" id="KV425577">
    <property type="protein sequence ID" value="KZT24427.1"/>
    <property type="molecule type" value="Genomic_DNA"/>
</dbReference>
<dbReference type="PANTHER" id="PTHR33050">
    <property type="entry name" value="REVERSE TRANSCRIPTASE DOMAIN-CONTAINING PROTEIN"/>
    <property type="match status" value="1"/>
</dbReference>
<protein>
    <submittedName>
        <fullName evidence="1">Uncharacterized protein</fullName>
    </submittedName>
</protein>
<accession>A0A165RYG5</accession>
<sequence>LSQAYRRLPMHPLWQIRQVVTVGEERHVDRCNNFGNRAGGKLWCTFMSLVLWIAINIKAILDLLGYVDDTFSWEFLGKVLFYPPYGQYYPTKQALLLMLWDEIGLPHEKPKQEYTPNLTIIGFDVDPALMRVTMPYESKLQLVNAIREFCKARGRRHSLREWQRLAGWINWSFNAFLLLRPGLANVYLKMSGKSHPNAPIHLNKAVVDDLAWIADHLESSDGIYMMKALMWDCEDADLHLLTDAATSAGLAFWSPARAEGFQAHRP</sequence>
<proteinExistence type="predicted"/>
<dbReference type="AlphaFoldDB" id="A0A165RYG5"/>
<evidence type="ECO:0000313" key="1">
    <source>
        <dbReference type="EMBL" id="KZT24427.1"/>
    </source>
</evidence>
<dbReference type="STRING" id="1314782.A0A165RYG5"/>
<dbReference type="InParanoid" id="A0A165RYG5"/>
<gene>
    <name evidence="1" type="ORF">NEOLEDRAFT_1025789</name>
</gene>
<dbReference type="Proteomes" id="UP000076761">
    <property type="component" value="Unassembled WGS sequence"/>
</dbReference>
<evidence type="ECO:0000313" key="2">
    <source>
        <dbReference type="Proteomes" id="UP000076761"/>
    </source>
</evidence>
<dbReference type="PANTHER" id="PTHR33050:SF7">
    <property type="entry name" value="RIBONUCLEASE H"/>
    <property type="match status" value="1"/>
</dbReference>
<dbReference type="OrthoDB" id="198652at2759"/>
<feature type="non-terminal residue" evidence="1">
    <location>
        <position position="266"/>
    </location>
</feature>
<reference evidence="1 2" key="1">
    <citation type="journal article" date="2016" name="Mol. Biol. Evol.">
        <title>Comparative Genomics of Early-Diverging Mushroom-Forming Fungi Provides Insights into the Origins of Lignocellulose Decay Capabilities.</title>
        <authorList>
            <person name="Nagy L.G."/>
            <person name="Riley R."/>
            <person name="Tritt A."/>
            <person name="Adam C."/>
            <person name="Daum C."/>
            <person name="Floudas D."/>
            <person name="Sun H."/>
            <person name="Yadav J.S."/>
            <person name="Pangilinan J."/>
            <person name="Larsson K.H."/>
            <person name="Matsuura K."/>
            <person name="Barry K."/>
            <person name="Labutti K."/>
            <person name="Kuo R."/>
            <person name="Ohm R.A."/>
            <person name="Bhattacharya S.S."/>
            <person name="Shirouzu T."/>
            <person name="Yoshinaga Y."/>
            <person name="Martin F.M."/>
            <person name="Grigoriev I.V."/>
            <person name="Hibbett D.S."/>
        </authorList>
    </citation>
    <scope>NUCLEOTIDE SEQUENCE [LARGE SCALE GENOMIC DNA]</scope>
    <source>
        <strain evidence="1 2">HHB14362 ss-1</strain>
    </source>
</reference>
<feature type="non-terminal residue" evidence="1">
    <location>
        <position position="1"/>
    </location>
</feature>
<organism evidence="1 2">
    <name type="scientific">Neolentinus lepideus HHB14362 ss-1</name>
    <dbReference type="NCBI Taxonomy" id="1314782"/>
    <lineage>
        <taxon>Eukaryota</taxon>
        <taxon>Fungi</taxon>
        <taxon>Dikarya</taxon>
        <taxon>Basidiomycota</taxon>
        <taxon>Agaricomycotina</taxon>
        <taxon>Agaricomycetes</taxon>
        <taxon>Gloeophyllales</taxon>
        <taxon>Gloeophyllaceae</taxon>
        <taxon>Neolentinus</taxon>
    </lineage>
</organism>
<name>A0A165RYG5_9AGAM</name>
<keyword evidence="2" id="KW-1185">Reference proteome</keyword>